<dbReference type="Proteomes" id="UP000515154">
    <property type="component" value="Linkage group LG4"/>
</dbReference>
<gene>
    <name evidence="6" type="primary">LOC115210582</name>
</gene>
<reference evidence="6" key="1">
    <citation type="submission" date="2025-08" db="UniProtKB">
        <authorList>
            <consortium name="RefSeq"/>
        </authorList>
    </citation>
    <scope>IDENTIFICATION</scope>
</reference>
<evidence type="ECO:0000256" key="2">
    <source>
        <dbReference type="ARBA" id="ARBA00022737"/>
    </source>
</evidence>
<dbReference type="InterPro" id="IPR001680">
    <property type="entry name" value="WD40_rpt"/>
</dbReference>
<proteinExistence type="predicted"/>
<evidence type="ECO:0000256" key="1">
    <source>
        <dbReference type="ARBA" id="ARBA00022574"/>
    </source>
</evidence>
<dbReference type="PROSITE" id="PS50294">
    <property type="entry name" value="WD_REPEATS_REGION"/>
    <property type="match status" value="3"/>
</dbReference>
<keyword evidence="2" id="KW-0677">Repeat</keyword>
<dbReference type="PROSITE" id="PS50082">
    <property type="entry name" value="WD_REPEATS_2"/>
    <property type="match status" value="3"/>
</dbReference>
<accession>A0A6P7SA28</accession>
<dbReference type="Pfam" id="PF00400">
    <property type="entry name" value="WD40"/>
    <property type="match status" value="3"/>
</dbReference>
<organism evidence="5 6">
    <name type="scientific">Octopus sinensis</name>
    <name type="common">East Asian common octopus</name>
    <dbReference type="NCBI Taxonomy" id="2607531"/>
    <lineage>
        <taxon>Eukaryota</taxon>
        <taxon>Metazoa</taxon>
        <taxon>Spiralia</taxon>
        <taxon>Lophotrochozoa</taxon>
        <taxon>Mollusca</taxon>
        <taxon>Cephalopoda</taxon>
        <taxon>Coleoidea</taxon>
        <taxon>Octopodiformes</taxon>
        <taxon>Octopoda</taxon>
        <taxon>Incirrata</taxon>
        <taxon>Octopodidae</taxon>
        <taxon>Octopus</taxon>
    </lineage>
</organism>
<feature type="region of interest" description="Disordered" evidence="4">
    <location>
        <begin position="971"/>
        <end position="990"/>
    </location>
</feature>
<dbReference type="PRINTS" id="PR00320">
    <property type="entry name" value="GPROTEINBRPT"/>
</dbReference>
<keyword evidence="5" id="KW-1185">Reference proteome</keyword>
<sequence>MYQEDKTLKRHKNTAQLLSQEDVPPFIDDAQAESDFEEKGLTVSEHFTSLVYGFQLDKHYSHEKTNASIMEVTYNNRLRQYIILDTRGIVSWKPDWIDSKVKRVLLYPKYQHRVITKLQYVKKYNCYFILDKEFTVKVLNKDFEEVYIMNSGTIGASFMVFNSVTDELFTGGIGGTKVWQYQRVSSQMFKEIKPLSDYELKLKKTLPNVGGSWVQKIEVNTTTHHLYCCSEMDVHVYNMRGNLLYRIERAHTEAITGCCFSSQAKVIVTASHDTTVKVWSSIGGLLHVFHEHTRSVSNLQLHPENSLMFITSSQDGTIRIWSLETMDCLYCALVSGNNNPMWMFFTDENQLVTCTAEEISVWFLNYFVNFWGLMRSSVSHMSLQYGTAPKTTRLLAVGDDGSIRLFAQKSHKKLCTILPPPCLSPLEELPGFCYSRDLNLVYLLLSTDILWIYTSRSDPACRLAVWNIKKIQSNILTKTKQYSSVANNGTFLTPAADLVSEEISQCISIGFLSSPVEISPESSTDSINSDHFLLWGLKDGRILFMDPIKKGIKHMELKASKGPIMKLHHSKEHNSLAAQTHESDHTLIQIWSLPSLILHFSITSEQNLTAWTRLENALLTGHDDGVLTWYLLTPTKDSDLENTGKSPKHTFGQKYLNTFGHKQAVIALDTCSKRKIFCSGSCDGNIKIWDMSGTILQEIILNISLGSVCFLNNKADLLIAFNSHIFYVPHSKVCPFMEQISLEDSSSAEDSDIYEDFFTEKQKEQNIDSYLMPYDINVSKHFSEDNFPELKIKECEEQEEDRDSFKSQYIYGAPTEIYSSPKEQCNWSWPSMSSLTDGDLEMFSQNAHLQYPLLTDSPTELNNQSPSEELSLTHSITDKSDDFTLPTCTQGIDEVEGDTMTSVDVVAENVSTIKNDDLDTEATNSSFSSGTPIVSSKISSENVQIDACSYTNYNNVTEEPKTSLVTDRVLTGSASSTSEDLKLKENTTKEEENVRASPVVGDVREVGKKTKMRRTESLKILPPKTGFSSATHLARKSEEKPNVVHIEIEPEQYHHPPIRRSTSLTGKKLHQNLSANWSRLDNTESILPTGNQTGKSRQNVYHSNIQRKFYKQFEKFETEGKVDTSKKSLTGSSKSRIEAKSRDQLHDDPDRESMEFYPFTEPSFGHRYSEDLKTEFEMRLAHFARKFSCHSSEKTPCHILFESGQTIEFGKDWVERHIERYILLLMLQKLRAQTAKEKRSRSLSHNDYKERVSYPLFNSVVWTNPEVNNIELRQKIGYLKNTLFNRKLLKQKELNQFKLLSQPSNEQSFFDIKNLFAIDKLLSNVENKKQRGWSTSLFKRRHSAKQKSTSMSSSVDSQNLVDSYYEQNYKTTNTIYKFRFTVHRNKKTGGSNYKIPNLPNNIWTSVHPRPFVHTKSIPVNDRDYEIIENSEKNTPAYLQPTRFEKRLLSVRFPVKEREYCKLVTVQNLVFEPESTSETK</sequence>
<dbReference type="InterPro" id="IPR020472">
    <property type="entry name" value="WD40_PAC1"/>
</dbReference>
<feature type="repeat" description="WD" evidence="3">
    <location>
        <begin position="289"/>
        <end position="331"/>
    </location>
</feature>
<evidence type="ECO:0000313" key="6">
    <source>
        <dbReference type="RefSeq" id="XP_029635045.2"/>
    </source>
</evidence>
<evidence type="ECO:0000313" key="5">
    <source>
        <dbReference type="Proteomes" id="UP000515154"/>
    </source>
</evidence>
<dbReference type="PANTHER" id="PTHR45532:SF3">
    <property type="match status" value="1"/>
</dbReference>
<feature type="compositionally biased region" description="Basic and acidic residues" evidence="4">
    <location>
        <begin position="1135"/>
        <end position="1152"/>
    </location>
</feature>
<feature type="repeat" description="WD" evidence="3">
    <location>
        <begin position="658"/>
        <end position="692"/>
    </location>
</feature>
<dbReference type="KEGG" id="osn:115210582"/>
<feature type="repeat" description="WD" evidence="3">
    <location>
        <begin position="248"/>
        <end position="280"/>
    </location>
</feature>
<feature type="region of interest" description="Disordered" evidence="4">
    <location>
        <begin position="1121"/>
        <end position="1152"/>
    </location>
</feature>
<dbReference type="InterPro" id="IPR015943">
    <property type="entry name" value="WD40/YVTN_repeat-like_dom_sf"/>
</dbReference>
<dbReference type="SMART" id="SM00320">
    <property type="entry name" value="WD40"/>
    <property type="match status" value="4"/>
</dbReference>
<dbReference type="RefSeq" id="XP_029635045.2">
    <property type="nucleotide sequence ID" value="XM_029779185.2"/>
</dbReference>
<keyword evidence="1 3" id="KW-0853">WD repeat</keyword>
<dbReference type="Gene3D" id="2.130.10.10">
    <property type="entry name" value="YVTN repeat-like/Quinoprotein amine dehydrogenase"/>
    <property type="match status" value="2"/>
</dbReference>
<evidence type="ECO:0000256" key="4">
    <source>
        <dbReference type="SAM" id="MobiDB-lite"/>
    </source>
</evidence>
<evidence type="ECO:0000256" key="3">
    <source>
        <dbReference type="PROSITE-ProRule" id="PRU00221"/>
    </source>
</evidence>
<dbReference type="InterPro" id="IPR036322">
    <property type="entry name" value="WD40_repeat_dom_sf"/>
</dbReference>
<dbReference type="PANTHER" id="PTHR45532">
    <property type="entry name" value="WD REPEAT-CONTAINING PROTEIN 97"/>
    <property type="match status" value="1"/>
</dbReference>
<feature type="compositionally biased region" description="Basic and acidic residues" evidence="4">
    <location>
        <begin position="979"/>
        <end position="990"/>
    </location>
</feature>
<dbReference type="SUPFAM" id="SSF50978">
    <property type="entry name" value="WD40 repeat-like"/>
    <property type="match status" value="2"/>
</dbReference>
<name>A0A6P7SA28_9MOLL</name>
<protein>
    <submittedName>
        <fullName evidence="6">Uncharacterized protein LOC115210582</fullName>
    </submittedName>
</protein>